<reference evidence="3" key="1">
    <citation type="submission" date="2007-08" db="EMBL/GenBank/DDBJ databases">
        <title>Annotation of Burkholderia pseudomallei 1710a.</title>
        <authorList>
            <person name="Harkins D.M."/>
            <person name="DeShazer D."/>
            <person name="Woods D.E."/>
            <person name="Brinkac L.M."/>
            <person name="Brown K.A."/>
            <person name="Hung G.C."/>
            <person name="Tuanyok A."/>
            <person name="Zhang B."/>
            <person name="Nierman W.C."/>
        </authorList>
    </citation>
    <scope>NUCLEOTIDE SEQUENCE [LARGE SCALE GENOMIC DNA]</scope>
    <source>
        <strain evidence="3">1710a</strain>
    </source>
</reference>
<dbReference type="AlphaFoldDB" id="A0A0E1WG78"/>
<evidence type="ECO:0000256" key="1">
    <source>
        <dbReference type="SAM" id="MobiDB-lite"/>
    </source>
</evidence>
<feature type="region of interest" description="Disordered" evidence="1">
    <location>
        <begin position="16"/>
        <end position="55"/>
    </location>
</feature>
<evidence type="ECO:0000313" key="2">
    <source>
        <dbReference type="EMBL" id="EET08617.1"/>
    </source>
</evidence>
<dbReference type="Proteomes" id="UP000001812">
    <property type="component" value="Chromosome I"/>
</dbReference>
<reference evidence="2 3" key="2">
    <citation type="submission" date="2009-05" db="EMBL/GenBank/DDBJ databases">
        <authorList>
            <person name="Harkins D.M."/>
            <person name="DeShazer D."/>
            <person name="Woods D.E."/>
            <person name="Brinkac L.M."/>
            <person name="Brown K.A."/>
            <person name="Hung G.C."/>
            <person name="Tuanyok A."/>
            <person name="Zhang B."/>
            <person name="Nierman W.C."/>
        </authorList>
    </citation>
    <scope>NUCLEOTIDE SEQUENCE [LARGE SCALE GENOMIC DNA]</scope>
    <source>
        <strain evidence="2 3">1710a</strain>
    </source>
</reference>
<accession>A0A0E1WG78</accession>
<dbReference type="HOGENOM" id="CLU_3023207_0_0_4"/>
<evidence type="ECO:0000313" key="3">
    <source>
        <dbReference type="Proteomes" id="UP000001812"/>
    </source>
</evidence>
<name>A0A0E1WG78_BURPE</name>
<proteinExistence type="predicted"/>
<sequence>MRHSLRHFIDALDSESACARRPSRNDDRTPPAASHASVAKRTWGSEATNAARRLL</sequence>
<organism evidence="2 3">
    <name type="scientific">Burkholderia pseudomallei 1710a</name>
    <dbReference type="NCBI Taxonomy" id="320371"/>
    <lineage>
        <taxon>Bacteria</taxon>
        <taxon>Pseudomonadati</taxon>
        <taxon>Pseudomonadota</taxon>
        <taxon>Betaproteobacteria</taxon>
        <taxon>Burkholderiales</taxon>
        <taxon>Burkholderiaceae</taxon>
        <taxon>Burkholderia</taxon>
        <taxon>pseudomallei group</taxon>
    </lineage>
</organism>
<gene>
    <name evidence="2" type="ORF">BURPS1710A_3756</name>
</gene>
<dbReference type="EMBL" id="CM000832">
    <property type="protein sequence ID" value="EET08617.1"/>
    <property type="molecule type" value="Genomic_DNA"/>
</dbReference>
<protein>
    <submittedName>
        <fullName evidence="2">Uncharacterized protein</fullName>
    </submittedName>
</protein>